<dbReference type="AlphaFoldDB" id="X1GQ30"/>
<protein>
    <submittedName>
        <fullName evidence="1">Uncharacterized protein</fullName>
    </submittedName>
</protein>
<dbReference type="EMBL" id="BARU01011316">
    <property type="protein sequence ID" value="GAH43729.1"/>
    <property type="molecule type" value="Genomic_DNA"/>
</dbReference>
<organism evidence="1">
    <name type="scientific">marine sediment metagenome</name>
    <dbReference type="NCBI Taxonomy" id="412755"/>
    <lineage>
        <taxon>unclassified sequences</taxon>
        <taxon>metagenomes</taxon>
        <taxon>ecological metagenomes</taxon>
    </lineage>
</organism>
<reference evidence="1" key="1">
    <citation type="journal article" date="2014" name="Front. Microbiol.">
        <title>High frequency of phylogenetically diverse reductive dehalogenase-homologous genes in deep subseafloor sedimentary metagenomes.</title>
        <authorList>
            <person name="Kawai M."/>
            <person name="Futagami T."/>
            <person name="Toyoda A."/>
            <person name="Takaki Y."/>
            <person name="Nishi S."/>
            <person name="Hori S."/>
            <person name="Arai W."/>
            <person name="Tsubouchi T."/>
            <person name="Morono Y."/>
            <person name="Uchiyama I."/>
            <person name="Ito T."/>
            <person name="Fujiyama A."/>
            <person name="Inagaki F."/>
            <person name="Takami H."/>
        </authorList>
    </citation>
    <scope>NUCLEOTIDE SEQUENCE</scope>
    <source>
        <strain evidence="1">Expedition CK06-06</strain>
    </source>
</reference>
<sequence>MSESDIWSFQLDWLNIISLLGFHSIDQIPESKKLKALKKITKLYGTEMLLTLKPKELDELVTDELRGLLKRELMDDARQKQKIEREIRRKMLPLKNGKVIGINMRDLRDLDPNADMEEIMKYFSKKFLKNEKDD</sequence>
<comment type="caution">
    <text evidence="1">The sequence shown here is derived from an EMBL/GenBank/DDBJ whole genome shotgun (WGS) entry which is preliminary data.</text>
</comment>
<gene>
    <name evidence="1" type="ORF">S03H2_21294</name>
</gene>
<evidence type="ECO:0000313" key="1">
    <source>
        <dbReference type="EMBL" id="GAH43729.1"/>
    </source>
</evidence>
<accession>X1GQ30</accession>
<proteinExistence type="predicted"/>
<feature type="non-terminal residue" evidence="1">
    <location>
        <position position="134"/>
    </location>
</feature>
<name>X1GQ30_9ZZZZ</name>